<organism evidence="2 3">
    <name type="scientific">Blastopirellula marina</name>
    <dbReference type="NCBI Taxonomy" id="124"/>
    <lineage>
        <taxon>Bacteria</taxon>
        <taxon>Pseudomonadati</taxon>
        <taxon>Planctomycetota</taxon>
        <taxon>Planctomycetia</taxon>
        <taxon>Pirellulales</taxon>
        <taxon>Pirellulaceae</taxon>
        <taxon>Blastopirellula</taxon>
    </lineage>
</organism>
<evidence type="ECO:0000259" key="1">
    <source>
        <dbReference type="Pfam" id="PF07506"/>
    </source>
</evidence>
<protein>
    <submittedName>
        <fullName evidence="2">Chromosome partitioning protein ParB</fullName>
    </submittedName>
</protein>
<dbReference type="Pfam" id="PF07506">
    <property type="entry name" value="RepB"/>
    <property type="match status" value="1"/>
</dbReference>
<reference evidence="2 3" key="1">
    <citation type="submission" date="2018-02" db="EMBL/GenBank/DDBJ databases">
        <title>Comparative genomes isolates from brazilian mangrove.</title>
        <authorList>
            <person name="Araujo J.E."/>
            <person name="Taketani R.G."/>
            <person name="Silva M.C.P."/>
            <person name="Loureco M.V."/>
            <person name="Andreote F.D."/>
        </authorList>
    </citation>
    <scope>NUCLEOTIDE SEQUENCE [LARGE SCALE GENOMIC DNA]</scope>
    <source>
        <strain evidence="2 3">NAP PRIS-MGV</strain>
    </source>
</reference>
<evidence type="ECO:0000313" key="3">
    <source>
        <dbReference type="Proteomes" id="UP000239388"/>
    </source>
</evidence>
<gene>
    <name evidence="2" type="ORF">C5Y98_24485</name>
</gene>
<evidence type="ECO:0000313" key="2">
    <source>
        <dbReference type="EMBL" id="PQO28921.1"/>
    </source>
</evidence>
<dbReference type="InterPro" id="IPR050336">
    <property type="entry name" value="Chromosome_partition/occlusion"/>
</dbReference>
<dbReference type="InterPro" id="IPR036086">
    <property type="entry name" value="ParB/Sulfiredoxin_sf"/>
</dbReference>
<proteinExistence type="predicted"/>
<dbReference type="RefSeq" id="WP_105358279.1">
    <property type="nucleotide sequence ID" value="NZ_PUIB01000024.1"/>
</dbReference>
<dbReference type="Gene3D" id="1.10.10.2830">
    <property type="match status" value="1"/>
</dbReference>
<accession>A0A2S8F9V1</accession>
<dbReference type="PANTHER" id="PTHR33375:SF1">
    <property type="entry name" value="CHROMOSOME-PARTITIONING PROTEIN PARB-RELATED"/>
    <property type="match status" value="1"/>
</dbReference>
<dbReference type="SUPFAM" id="SSF110849">
    <property type="entry name" value="ParB/Sulfiredoxin"/>
    <property type="match status" value="1"/>
</dbReference>
<dbReference type="InterPro" id="IPR011111">
    <property type="entry name" value="Plasmid_RepB"/>
</dbReference>
<dbReference type="EMBL" id="PUIB01000024">
    <property type="protein sequence ID" value="PQO28921.1"/>
    <property type="molecule type" value="Genomic_DNA"/>
</dbReference>
<dbReference type="OrthoDB" id="7632576at2"/>
<sequence>MTNHRRVRLACEPSLKRISLDKILPLRKVLPGARTSIKYRRIAASIQEVGIIEPLVVFPQTSTSEKYILLDGHFRYDVLNESGESDVDCLVALDDEAFTYNHKVNRLTPIQEHFMIMKAVKNGVSEQAIAAALGVDVSKIREKKNLLVGICPEAVQLLKGKKAHAGAIRLLRKARPIRQIEMVELMSASHNFTVDYVKCLLAATPQDQLIESEQSKEVDGLSSTDMARMEREMEAISSDFKQIEDTYGKNVLNLVIVVAYLKTLLDNARVVRYLAGNYAELLTEFQKTVESRTLSEVPTER</sequence>
<feature type="domain" description="RepB plasmid partition" evidence="1">
    <location>
        <begin position="104"/>
        <end position="285"/>
    </location>
</feature>
<name>A0A2S8F9V1_9BACT</name>
<dbReference type="SUPFAM" id="SSF109709">
    <property type="entry name" value="KorB DNA-binding domain-like"/>
    <property type="match status" value="1"/>
</dbReference>
<dbReference type="Gene3D" id="3.90.1530.30">
    <property type="match status" value="1"/>
</dbReference>
<dbReference type="GO" id="GO:0007059">
    <property type="term" value="P:chromosome segregation"/>
    <property type="evidence" value="ECO:0007669"/>
    <property type="project" value="TreeGrafter"/>
</dbReference>
<dbReference type="PANTHER" id="PTHR33375">
    <property type="entry name" value="CHROMOSOME-PARTITIONING PROTEIN PARB-RELATED"/>
    <property type="match status" value="1"/>
</dbReference>
<comment type="caution">
    <text evidence="2">The sequence shown here is derived from an EMBL/GenBank/DDBJ whole genome shotgun (WGS) entry which is preliminary data.</text>
</comment>
<dbReference type="Proteomes" id="UP000239388">
    <property type="component" value="Unassembled WGS sequence"/>
</dbReference>
<dbReference type="GO" id="GO:0005694">
    <property type="term" value="C:chromosome"/>
    <property type="evidence" value="ECO:0007669"/>
    <property type="project" value="TreeGrafter"/>
</dbReference>
<dbReference type="AlphaFoldDB" id="A0A2S8F9V1"/>